<dbReference type="InterPro" id="IPR005632">
    <property type="entry name" value="Chaperone_Skp"/>
</dbReference>
<dbReference type="SMART" id="SM00935">
    <property type="entry name" value="OmpH"/>
    <property type="match status" value="1"/>
</dbReference>
<dbReference type="InterPro" id="IPR024930">
    <property type="entry name" value="Skp_dom_sf"/>
</dbReference>
<comment type="caution">
    <text evidence="4">The sequence shown here is derived from an EMBL/GenBank/DDBJ whole genome shotgun (WGS) entry which is preliminary data.</text>
</comment>
<feature type="coiled-coil region" evidence="3">
    <location>
        <begin position="97"/>
        <end position="152"/>
    </location>
</feature>
<name>A0A6N7F051_9GAMM</name>
<dbReference type="GO" id="GO:0005829">
    <property type="term" value="C:cytosol"/>
    <property type="evidence" value="ECO:0007669"/>
    <property type="project" value="TreeGrafter"/>
</dbReference>
<dbReference type="EMBL" id="WHNW01000001">
    <property type="protein sequence ID" value="MPV85216.1"/>
    <property type="molecule type" value="Genomic_DNA"/>
</dbReference>
<dbReference type="Gene3D" id="3.30.910.20">
    <property type="entry name" value="Skp domain"/>
    <property type="match status" value="1"/>
</dbReference>
<accession>A0A6N7F051</accession>
<evidence type="ECO:0000256" key="2">
    <source>
        <dbReference type="ARBA" id="ARBA00022729"/>
    </source>
</evidence>
<dbReference type="Pfam" id="PF03938">
    <property type="entry name" value="OmpH"/>
    <property type="match status" value="1"/>
</dbReference>
<evidence type="ECO:0000256" key="1">
    <source>
        <dbReference type="ARBA" id="ARBA00009091"/>
    </source>
</evidence>
<evidence type="ECO:0000313" key="4">
    <source>
        <dbReference type="EMBL" id="MPV85216.1"/>
    </source>
</evidence>
<dbReference type="AlphaFoldDB" id="A0A6N7F051"/>
<sequence length="214" mass="24099">MIALSALFALSVRRLLMDFMSLIALVAVVTLVVLATLSQPVLAQTDTADTPNTPVVTNQQNAVTANENLKIGFVNIRQLLAQAPQLEQIRVSLAREFEAENQQLIQLQSDIATLNQRYDSIEAEQSNELLRLQQLIAEKQRELNRVRQLLQDEYSLRRNEALNQLQTLIVQMVARVSQDKNLDIVLNNTGVVYVSNRIDITPDVMAYLSEQSLD</sequence>
<dbReference type="InParanoid" id="A0A6N7F051"/>
<dbReference type="Proteomes" id="UP000471298">
    <property type="component" value="Unassembled WGS sequence"/>
</dbReference>
<reference evidence="4 5" key="1">
    <citation type="submission" date="2019-10" db="EMBL/GenBank/DDBJ databases">
        <title>Cardiobacteriales fam. a chemoheterotrophic member of the order Cardiobacteriales, and proposal of Cardiobacteriales fam. nov.</title>
        <authorList>
            <person name="Wang C."/>
        </authorList>
    </citation>
    <scope>NUCLEOTIDE SEQUENCE [LARGE SCALE GENOMIC DNA]</scope>
    <source>
        <strain evidence="4 5">ML27</strain>
    </source>
</reference>
<comment type="similarity">
    <text evidence="1">Belongs to the Skp family.</text>
</comment>
<organism evidence="4 5">
    <name type="scientific">Ostreibacterium oceani</name>
    <dbReference type="NCBI Taxonomy" id="2654998"/>
    <lineage>
        <taxon>Bacteria</taxon>
        <taxon>Pseudomonadati</taxon>
        <taxon>Pseudomonadota</taxon>
        <taxon>Gammaproteobacteria</taxon>
        <taxon>Cardiobacteriales</taxon>
        <taxon>Ostreibacteriaceae</taxon>
        <taxon>Ostreibacterium</taxon>
    </lineage>
</organism>
<protein>
    <recommendedName>
        <fullName evidence="6">OmpH family outer membrane protein</fullName>
    </recommendedName>
</protein>
<dbReference type="PANTHER" id="PTHR35089:SF1">
    <property type="entry name" value="CHAPERONE PROTEIN SKP"/>
    <property type="match status" value="1"/>
</dbReference>
<gene>
    <name evidence="4" type="ORF">GCU85_00520</name>
</gene>
<proteinExistence type="inferred from homology"/>
<dbReference type="GO" id="GO:0051082">
    <property type="term" value="F:unfolded protein binding"/>
    <property type="evidence" value="ECO:0007669"/>
    <property type="project" value="InterPro"/>
</dbReference>
<keyword evidence="2" id="KW-0732">Signal</keyword>
<keyword evidence="5" id="KW-1185">Reference proteome</keyword>
<dbReference type="GO" id="GO:0050821">
    <property type="term" value="P:protein stabilization"/>
    <property type="evidence" value="ECO:0007669"/>
    <property type="project" value="TreeGrafter"/>
</dbReference>
<keyword evidence="3" id="KW-0175">Coiled coil</keyword>
<evidence type="ECO:0000313" key="5">
    <source>
        <dbReference type="Proteomes" id="UP000471298"/>
    </source>
</evidence>
<dbReference type="RefSeq" id="WP_152808249.1">
    <property type="nucleotide sequence ID" value="NZ_WHNW01000001.1"/>
</dbReference>
<dbReference type="PANTHER" id="PTHR35089">
    <property type="entry name" value="CHAPERONE PROTEIN SKP"/>
    <property type="match status" value="1"/>
</dbReference>
<dbReference type="SUPFAM" id="SSF111384">
    <property type="entry name" value="OmpH-like"/>
    <property type="match status" value="1"/>
</dbReference>
<evidence type="ECO:0000256" key="3">
    <source>
        <dbReference type="SAM" id="Coils"/>
    </source>
</evidence>
<evidence type="ECO:0008006" key="6">
    <source>
        <dbReference type="Google" id="ProtNLM"/>
    </source>
</evidence>